<dbReference type="Pfam" id="PF01863">
    <property type="entry name" value="YgjP-like"/>
    <property type="match status" value="1"/>
</dbReference>
<dbReference type="InterPro" id="IPR053136">
    <property type="entry name" value="UTP_pyrophosphatase-like"/>
</dbReference>
<reference evidence="2" key="1">
    <citation type="submission" date="2020-11" db="EMBL/GenBank/DDBJ databases">
        <title>Whole-genome analyses of Nonomuraea sp. K274.</title>
        <authorList>
            <person name="Veyisoglu A."/>
        </authorList>
    </citation>
    <scope>NUCLEOTIDE SEQUENCE</scope>
    <source>
        <strain evidence="2">K274</strain>
    </source>
</reference>
<comment type="caution">
    <text evidence="2">The sequence shown here is derived from an EMBL/GenBank/DDBJ whole genome shotgun (WGS) entry which is preliminary data.</text>
</comment>
<accession>A0A931A6W8</accession>
<dbReference type="PANTHER" id="PTHR30399:SF1">
    <property type="entry name" value="UTP PYROPHOSPHATASE"/>
    <property type="match status" value="1"/>
</dbReference>
<evidence type="ECO:0000259" key="1">
    <source>
        <dbReference type="Pfam" id="PF01863"/>
    </source>
</evidence>
<organism evidence="2 3">
    <name type="scientific">Nonomuraea cypriaca</name>
    <dbReference type="NCBI Taxonomy" id="1187855"/>
    <lineage>
        <taxon>Bacteria</taxon>
        <taxon>Bacillati</taxon>
        <taxon>Actinomycetota</taxon>
        <taxon>Actinomycetes</taxon>
        <taxon>Streptosporangiales</taxon>
        <taxon>Streptosporangiaceae</taxon>
        <taxon>Nonomuraea</taxon>
    </lineage>
</organism>
<dbReference type="Gene3D" id="3.30.2010.10">
    <property type="entry name" value="Metalloproteases ('zincins'), catalytic domain"/>
    <property type="match status" value="1"/>
</dbReference>
<evidence type="ECO:0000313" key="2">
    <source>
        <dbReference type="EMBL" id="MBF8186268.1"/>
    </source>
</evidence>
<dbReference type="EMBL" id="JADOGI010000025">
    <property type="protein sequence ID" value="MBF8186268.1"/>
    <property type="molecule type" value="Genomic_DNA"/>
</dbReference>
<dbReference type="AlphaFoldDB" id="A0A931A6W8"/>
<feature type="domain" description="YgjP-like metallopeptidase" evidence="1">
    <location>
        <begin position="35"/>
        <end position="249"/>
    </location>
</feature>
<dbReference type="RefSeq" id="WP_195895246.1">
    <property type="nucleotide sequence ID" value="NZ_JADOGI010000025.1"/>
</dbReference>
<sequence length="260" mass="29284">MTAPADDHTPQALEDDNLLTVDGLALRVQVSARRRRFALTVEADAGLTLHAPQGRSAADAADFVRAHRTWLVSRRALRERARPLNPAKRLVEGEVFRYLGRTYRLAVVGDGLGDDRVRLVAGRLIISRALAEDMALGRAALVDWYCRAGHAWVTERLQPWAARMSVPEPVVDVCDLGSRWGAYRSGEASRASDHMSLGWPLFQLPMHLIDYVIAHELAHARIPGHGVRFWRLVGQALPEYEERRMELDELGRRMWMGEIV</sequence>
<dbReference type="Proteomes" id="UP000605361">
    <property type="component" value="Unassembled WGS sequence"/>
</dbReference>
<evidence type="ECO:0000313" key="3">
    <source>
        <dbReference type="Proteomes" id="UP000605361"/>
    </source>
</evidence>
<proteinExistence type="predicted"/>
<dbReference type="InterPro" id="IPR002725">
    <property type="entry name" value="YgjP-like_metallopeptidase"/>
</dbReference>
<name>A0A931A6W8_9ACTN</name>
<protein>
    <submittedName>
        <fullName evidence="2">M48 family metallopeptidase</fullName>
    </submittedName>
</protein>
<gene>
    <name evidence="2" type="ORF">ITP53_11020</name>
</gene>
<dbReference type="CDD" id="cd07344">
    <property type="entry name" value="M48_yhfN_like"/>
    <property type="match status" value="1"/>
</dbReference>
<keyword evidence="3" id="KW-1185">Reference proteome</keyword>
<dbReference type="PANTHER" id="PTHR30399">
    <property type="entry name" value="UNCHARACTERIZED PROTEIN YGJP"/>
    <property type="match status" value="1"/>
</dbReference>